<evidence type="ECO:0000256" key="3">
    <source>
        <dbReference type="ARBA" id="ARBA00022741"/>
    </source>
</evidence>
<evidence type="ECO:0000313" key="14">
    <source>
        <dbReference type="Proteomes" id="UP000177885"/>
    </source>
</evidence>
<evidence type="ECO:0000313" key="13">
    <source>
        <dbReference type="EMBL" id="OGL66404.1"/>
    </source>
</evidence>
<dbReference type="HAMAP" id="MF_00648">
    <property type="entry name" value="Non_canon_purine_NTPase_YjjX"/>
    <property type="match status" value="1"/>
</dbReference>
<feature type="domain" description="Non-canonical purine NTP phosphatase/PRRC1" evidence="12">
    <location>
        <begin position="6"/>
        <end position="167"/>
    </location>
</feature>
<comment type="caution">
    <text evidence="11">Lacks conserved residue(s) required for the propagation of feature annotation.</text>
</comment>
<dbReference type="InterPro" id="IPR002786">
    <property type="entry name" value="Non_canon_purine_NTPase"/>
</dbReference>
<dbReference type="SUPFAM" id="SSF52972">
    <property type="entry name" value="ITPase-like"/>
    <property type="match status" value="1"/>
</dbReference>
<keyword evidence="2 11" id="KW-0479">Metal-binding</keyword>
<evidence type="ECO:0000256" key="1">
    <source>
        <dbReference type="ARBA" id="ARBA00001936"/>
    </source>
</evidence>
<dbReference type="GO" id="GO:0103023">
    <property type="term" value="F:ITPase activity"/>
    <property type="evidence" value="ECO:0007669"/>
    <property type="project" value="UniProtKB-EC"/>
</dbReference>
<dbReference type="EMBL" id="MGDT01000007">
    <property type="protein sequence ID" value="OGL66404.1"/>
    <property type="molecule type" value="Genomic_DNA"/>
</dbReference>
<comment type="catalytic activity">
    <reaction evidence="9 11">
        <text>XTP + H2O = XDP + phosphate + H(+)</text>
        <dbReference type="Rhea" id="RHEA:28406"/>
        <dbReference type="ChEBI" id="CHEBI:15377"/>
        <dbReference type="ChEBI" id="CHEBI:15378"/>
        <dbReference type="ChEBI" id="CHEBI:43474"/>
        <dbReference type="ChEBI" id="CHEBI:59884"/>
        <dbReference type="ChEBI" id="CHEBI:61314"/>
        <dbReference type="EC" id="3.6.1.73"/>
    </reaction>
</comment>
<name>A0A1F7TLI4_9BACT</name>
<evidence type="ECO:0000256" key="5">
    <source>
        <dbReference type="ARBA" id="ARBA00022842"/>
    </source>
</evidence>
<reference evidence="13 14" key="1">
    <citation type="journal article" date="2016" name="Nat. Commun.">
        <title>Thousands of microbial genomes shed light on interconnected biogeochemical processes in an aquifer system.</title>
        <authorList>
            <person name="Anantharaman K."/>
            <person name="Brown C.T."/>
            <person name="Hug L.A."/>
            <person name="Sharon I."/>
            <person name="Castelle C.J."/>
            <person name="Probst A.J."/>
            <person name="Thomas B.C."/>
            <person name="Singh A."/>
            <person name="Wilkins M.J."/>
            <person name="Karaoz U."/>
            <person name="Brodie E.L."/>
            <person name="Williams K.H."/>
            <person name="Hubbard S.S."/>
            <person name="Banfield J.F."/>
        </authorList>
    </citation>
    <scope>NUCLEOTIDE SEQUENCE [LARGE SCALE GENOMIC DNA]</scope>
</reference>
<keyword evidence="7 11" id="KW-0464">Manganese</keyword>
<evidence type="ECO:0000256" key="11">
    <source>
        <dbReference type="HAMAP-Rule" id="MF_00648"/>
    </source>
</evidence>
<accession>A0A1F7TLI4</accession>
<comment type="subunit">
    <text evidence="11">Homodimer.</text>
</comment>
<dbReference type="GO" id="GO:0009117">
    <property type="term" value="P:nucleotide metabolic process"/>
    <property type="evidence" value="ECO:0007669"/>
    <property type="project" value="UniProtKB-KW"/>
</dbReference>
<dbReference type="GO" id="GO:0006772">
    <property type="term" value="P:thiamine metabolic process"/>
    <property type="evidence" value="ECO:0007669"/>
    <property type="project" value="TreeGrafter"/>
</dbReference>
<protein>
    <recommendedName>
        <fullName evidence="11">Probable inosine/xanthosine triphosphatase</fullName>
        <shortName evidence="11">ITPase/XTPase</shortName>
        <ecNumber evidence="11">3.6.1.73</ecNumber>
    </recommendedName>
    <alternativeName>
        <fullName evidence="11">Non-canonical purine NTP phosphatase</fullName>
    </alternativeName>
    <alternativeName>
        <fullName evidence="11">Non-standard purine NTP phosphatase</fullName>
    </alternativeName>
    <alternativeName>
        <fullName evidence="11">Nucleoside-triphosphate phosphatase</fullName>
        <shortName evidence="11">NTPase</shortName>
    </alternativeName>
</protein>
<organism evidence="13 14">
    <name type="scientific">Candidatus Uhrbacteria bacterium RIFCSPHIGHO2_01_FULL_63_20</name>
    <dbReference type="NCBI Taxonomy" id="1802385"/>
    <lineage>
        <taxon>Bacteria</taxon>
        <taxon>Candidatus Uhriibacteriota</taxon>
    </lineage>
</organism>
<keyword evidence="6 11" id="KW-0546">Nucleotide metabolism</keyword>
<comment type="cofactor">
    <cofactor evidence="1">
        <name>Mn(2+)</name>
        <dbReference type="ChEBI" id="CHEBI:29035"/>
    </cofactor>
</comment>
<dbReference type="PANTHER" id="PTHR34699">
    <property type="match status" value="1"/>
</dbReference>
<comment type="catalytic activity">
    <reaction evidence="8 11">
        <text>ITP + H2O = IDP + phosphate + H(+)</text>
        <dbReference type="Rhea" id="RHEA:28330"/>
        <dbReference type="ChEBI" id="CHEBI:15377"/>
        <dbReference type="ChEBI" id="CHEBI:15378"/>
        <dbReference type="ChEBI" id="CHEBI:43474"/>
        <dbReference type="ChEBI" id="CHEBI:58280"/>
        <dbReference type="ChEBI" id="CHEBI:61402"/>
        <dbReference type="EC" id="3.6.1.73"/>
    </reaction>
</comment>
<dbReference type="InterPro" id="IPR029001">
    <property type="entry name" value="ITPase-like_fam"/>
</dbReference>
<evidence type="ECO:0000256" key="10">
    <source>
        <dbReference type="ARBA" id="ARBA00060855"/>
    </source>
</evidence>
<dbReference type="Gene3D" id="3.90.950.10">
    <property type="match status" value="1"/>
</dbReference>
<evidence type="ECO:0000256" key="2">
    <source>
        <dbReference type="ARBA" id="ARBA00022723"/>
    </source>
</evidence>
<comment type="caution">
    <text evidence="13">The sequence shown here is derived from an EMBL/GenBank/DDBJ whole genome shotgun (WGS) entry which is preliminary data.</text>
</comment>
<dbReference type="PANTHER" id="PTHR34699:SF2">
    <property type="entry name" value="NON-CANONICAL PURINE NTP PHOSPHATASE_PRRC1 DOMAIN-CONTAINING PROTEIN"/>
    <property type="match status" value="1"/>
</dbReference>
<dbReference type="FunFam" id="3.90.950.10:FF:000002">
    <property type="entry name" value="Inosine/xanthosine triphosphatase"/>
    <property type="match status" value="1"/>
</dbReference>
<keyword evidence="5 11" id="KW-0460">Magnesium</keyword>
<comment type="similarity">
    <text evidence="10 11">Belongs to the YjjX NTPase family.</text>
</comment>
<dbReference type="AlphaFoldDB" id="A0A1F7TLI4"/>
<dbReference type="GO" id="GO:0000166">
    <property type="term" value="F:nucleotide binding"/>
    <property type="evidence" value="ECO:0007669"/>
    <property type="project" value="UniProtKB-KW"/>
</dbReference>
<evidence type="ECO:0000256" key="8">
    <source>
        <dbReference type="ARBA" id="ARBA00048174"/>
    </source>
</evidence>
<evidence type="ECO:0000256" key="6">
    <source>
        <dbReference type="ARBA" id="ARBA00023080"/>
    </source>
</evidence>
<dbReference type="STRING" id="1802385.A2856_01780"/>
<dbReference type="Proteomes" id="UP000177885">
    <property type="component" value="Unassembled WGS sequence"/>
</dbReference>
<evidence type="ECO:0000256" key="4">
    <source>
        <dbReference type="ARBA" id="ARBA00022801"/>
    </source>
</evidence>
<dbReference type="Pfam" id="PF01931">
    <property type="entry name" value="NTPase_I-T"/>
    <property type="match status" value="1"/>
</dbReference>
<dbReference type="InterPro" id="IPR026533">
    <property type="entry name" value="NTPase/PRRC1"/>
</dbReference>
<dbReference type="InterPro" id="IPR050299">
    <property type="entry name" value="YjjX_NTPase"/>
</dbReference>
<dbReference type="EC" id="3.6.1.73" evidence="11"/>
<evidence type="ECO:0000259" key="12">
    <source>
        <dbReference type="Pfam" id="PF01931"/>
    </source>
</evidence>
<comment type="function">
    <text evidence="11">Phosphatase that hydrolyzes non-canonical purine nucleotides such as XTP and ITP to their respective diphosphate derivatives. Probably excludes non-canonical purines from DNA/RNA precursor pool, thus preventing their incorporation into DNA/RNA and avoiding chromosomal lesions.</text>
</comment>
<comment type="cofactor">
    <cofactor evidence="11">
        <name>Mg(2+)</name>
        <dbReference type="ChEBI" id="CHEBI:18420"/>
    </cofactor>
    <cofactor evidence="11">
        <name>Mn(2+)</name>
        <dbReference type="ChEBI" id="CHEBI:29035"/>
    </cofactor>
    <text evidence="11">Binds 1 divalent metal cation per subunit; can use either Mg(2+) or Mn(2+).</text>
</comment>
<keyword evidence="4 11" id="KW-0378">Hydrolase</keyword>
<feature type="binding site" evidence="11">
    <location>
        <position position="64"/>
    </location>
    <ligand>
        <name>Mg(2+)</name>
        <dbReference type="ChEBI" id="CHEBI:18420"/>
    </ligand>
</feature>
<sequence length="176" mass="19215">MRIALGSENKAKRRALEMTAEKLFPEAEIVCVKVPSGVSDQPSTDEEAMRGAENRARAAREAADADFGVGLEAGYHPIGNRHFECGWAAVVRRDGRVGMGSSGRFELSGKLMRMLKEGKELAEVVDALTGRSDVRHEEGMYGLITNGNITRDIACSHAMLIAFGPFVSDPIFWDDE</sequence>
<evidence type="ECO:0000256" key="7">
    <source>
        <dbReference type="ARBA" id="ARBA00023211"/>
    </source>
</evidence>
<gene>
    <name evidence="13" type="ORF">A2856_01780</name>
</gene>
<dbReference type="GO" id="GO:0046872">
    <property type="term" value="F:metal ion binding"/>
    <property type="evidence" value="ECO:0007669"/>
    <property type="project" value="UniProtKB-KW"/>
</dbReference>
<proteinExistence type="inferred from homology"/>
<evidence type="ECO:0000256" key="9">
    <source>
        <dbReference type="ARBA" id="ARBA00048781"/>
    </source>
</evidence>
<feature type="binding site" evidence="11">
    <location>
        <begin position="64"/>
        <end position="65"/>
    </location>
    <ligand>
        <name>substrate</name>
    </ligand>
</feature>
<keyword evidence="3 11" id="KW-0547">Nucleotide-binding</keyword>